<dbReference type="GO" id="GO:0043386">
    <property type="term" value="P:mycotoxin biosynthetic process"/>
    <property type="evidence" value="ECO:0007669"/>
    <property type="project" value="InterPro"/>
</dbReference>
<accession>A0A0C9Y2Q6</accession>
<dbReference type="Pfam" id="PF11807">
    <property type="entry name" value="UstYa"/>
    <property type="match status" value="1"/>
</dbReference>
<keyword evidence="4" id="KW-1185">Reference proteome</keyword>
<proteinExistence type="inferred from homology"/>
<name>A0A0C9Y2Q6_9AGAM</name>
<dbReference type="PANTHER" id="PTHR33365:SF4">
    <property type="entry name" value="CYCLOCHLOROTINE BIOSYNTHESIS PROTEIN O"/>
    <property type="match status" value="1"/>
</dbReference>
<evidence type="ECO:0000256" key="2">
    <source>
        <dbReference type="ARBA" id="ARBA00035112"/>
    </source>
</evidence>
<protein>
    <submittedName>
        <fullName evidence="3">Unplaced genomic scaffold scaffold_110, whole genome shotgun sequence</fullName>
    </submittedName>
</protein>
<dbReference type="HOGENOM" id="CLU_042941_8_3_1"/>
<dbReference type="EMBL" id="KN833794">
    <property type="protein sequence ID" value="KIK18975.1"/>
    <property type="molecule type" value="Genomic_DNA"/>
</dbReference>
<dbReference type="Proteomes" id="UP000054018">
    <property type="component" value="Unassembled WGS sequence"/>
</dbReference>
<dbReference type="STRING" id="765257.A0A0C9Y2Q6"/>
<comment type="pathway">
    <text evidence="1">Mycotoxin biosynthesis.</text>
</comment>
<evidence type="ECO:0000313" key="3">
    <source>
        <dbReference type="EMBL" id="KIK18975.1"/>
    </source>
</evidence>
<gene>
    <name evidence="3" type="ORF">PISMIDRAFT_171565</name>
</gene>
<comment type="similarity">
    <text evidence="2">Belongs to the ustYa family.</text>
</comment>
<sequence length="132" mass="14676">MIVRNTHLYDLTPRSAPDYAALLPSGGHVVHLGSPPKIYTPTLFHQLKCLGIIHAGLMDVPDADGVATPTPLISHCLNYLRQTILCRPNLRLESVINANASSEKEYETVCRNWEAVYEAAEQNQKTFSALYK</sequence>
<reference evidence="3 4" key="1">
    <citation type="submission" date="2014-04" db="EMBL/GenBank/DDBJ databases">
        <authorList>
            <consortium name="DOE Joint Genome Institute"/>
            <person name="Kuo A."/>
            <person name="Kohler A."/>
            <person name="Costa M.D."/>
            <person name="Nagy L.G."/>
            <person name="Floudas D."/>
            <person name="Copeland A."/>
            <person name="Barry K.W."/>
            <person name="Cichocki N."/>
            <person name="Veneault-Fourrey C."/>
            <person name="LaButti K."/>
            <person name="Lindquist E.A."/>
            <person name="Lipzen A."/>
            <person name="Lundell T."/>
            <person name="Morin E."/>
            <person name="Murat C."/>
            <person name="Sun H."/>
            <person name="Tunlid A."/>
            <person name="Henrissat B."/>
            <person name="Grigoriev I.V."/>
            <person name="Hibbett D.S."/>
            <person name="Martin F."/>
            <person name="Nordberg H.P."/>
            <person name="Cantor M.N."/>
            <person name="Hua S.X."/>
        </authorList>
    </citation>
    <scope>NUCLEOTIDE SEQUENCE [LARGE SCALE GENOMIC DNA]</scope>
    <source>
        <strain evidence="3 4">441</strain>
    </source>
</reference>
<organism evidence="3 4">
    <name type="scientific">Pisolithus microcarpus 441</name>
    <dbReference type="NCBI Taxonomy" id="765257"/>
    <lineage>
        <taxon>Eukaryota</taxon>
        <taxon>Fungi</taxon>
        <taxon>Dikarya</taxon>
        <taxon>Basidiomycota</taxon>
        <taxon>Agaricomycotina</taxon>
        <taxon>Agaricomycetes</taxon>
        <taxon>Agaricomycetidae</taxon>
        <taxon>Boletales</taxon>
        <taxon>Sclerodermatineae</taxon>
        <taxon>Pisolithaceae</taxon>
        <taxon>Pisolithus</taxon>
    </lineage>
</organism>
<evidence type="ECO:0000313" key="4">
    <source>
        <dbReference type="Proteomes" id="UP000054018"/>
    </source>
</evidence>
<dbReference type="InterPro" id="IPR021765">
    <property type="entry name" value="UstYa-like"/>
</dbReference>
<dbReference type="OrthoDB" id="3687641at2759"/>
<dbReference type="PANTHER" id="PTHR33365">
    <property type="entry name" value="YALI0B05434P"/>
    <property type="match status" value="1"/>
</dbReference>
<evidence type="ECO:0000256" key="1">
    <source>
        <dbReference type="ARBA" id="ARBA00004685"/>
    </source>
</evidence>
<reference evidence="4" key="2">
    <citation type="submission" date="2015-01" db="EMBL/GenBank/DDBJ databases">
        <title>Evolutionary Origins and Diversification of the Mycorrhizal Mutualists.</title>
        <authorList>
            <consortium name="DOE Joint Genome Institute"/>
            <consortium name="Mycorrhizal Genomics Consortium"/>
            <person name="Kohler A."/>
            <person name="Kuo A."/>
            <person name="Nagy L.G."/>
            <person name="Floudas D."/>
            <person name="Copeland A."/>
            <person name="Barry K.W."/>
            <person name="Cichocki N."/>
            <person name="Veneault-Fourrey C."/>
            <person name="LaButti K."/>
            <person name="Lindquist E.A."/>
            <person name="Lipzen A."/>
            <person name="Lundell T."/>
            <person name="Morin E."/>
            <person name="Murat C."/>
            <person name="Riley R."/>
            <person name="Ohm R."/>
            <person name="Sun H."/>
            <person name="Tunlid A."/>
            <person name="Henrissat B."/>
            <person name="Grigoriev I.V."/>
            <person name="Hibbett D.S."/>
            <person name="Martin F."/>
        </authorList>
    </citation>
    <scope>NUCLEOTIDE SEQUENCE [LARGE SCALE GENOMIC DNA]</scope>
    <source>
        <strain evidence="4">441</strain>
    </source>
</reference>
<dbReference type="AlphaFoldDB" id="A0A0C9Y2Q6"/>